<dbReference type="EMBL" id="JYKN01001815">
    <property type="protein sequence ID" value="KKK18888.1"/>
    <property type="molecule type" value="Genomic_DNA"/>
</dbReference>
<dbReference type="InterPro" id="IPR033121">
    <property type="entry name" value="PEPTIDASE_A1"/>
</dbReference>
<comment type="similarity">
    <text evidence="1">Belongs to the peptidase A1 family.</text>
</comment>
<dbReference type="Proteomes" id="UP000034947">
    <property type="component" value="Unassembled WGS sequence"/>
</dbReference>
<reference evidence="6 7" key="1">
    <citation type="submission" date="2015-02" db="EMBL/GenBank/DDBJ databases">
        <title>Draft Genome Sequences of Two Closely-Related Aflatoxigenic Aspergillus Species Obtained from the Cote d'Ivoire.</title>
        <authorList>
            <person name="Moore G.G."/>
            <person name="Beltz S.B."/>
            <person name="Mack B.M."/>
        </authorList>
    </citation>
    <scope>NUCLEOTIDE SEQUENCE [LARGE SCALE GENOMIC DNA]</scope>
    <source>
        <strain evidence="6 7">SRRC1432</strain>
    </source>
</reference>
<dbReference type="VEuPathDB" id="FungiDB:P175DRAFT_0545799"/>
<dbReference type="InterPro" id="IPR021109">
    <property type="entry name" value="Peptidase_aspartic_dom_sf"/>
</dbReference>
<dbReference type="PANTHER" id="PTHR47966:SF51">
    <property type="entry name" value="BETA-SITE APP-CLEAVING ENZYME, ISOFORM A-RELATED"/>
    <property type="match status" value="1"/>
</dbReference>
<feature type="domain" description="Peptidase A1" evidence="5">
    <location>
        <begin position="68"/>
        <end position="422"/>
    </location>
</feature>
<dbReference type="PROSITE" id="PS51767">
    <property type="entry name" value="PEPTIDASE_A1"/>
    <property type="match status" value="1"/>
</dbReference>
<feature type="signal peptide" evidence="4">
    <location>
        <begin position="1"/>
        <end position="23"/>
    </location>
</feature>
<dbReference type="GO" id="GO:0004190">
    <property type="term" value="F:aspartic-type endopeptidase activity"/>
    <property type="evidence" value="ECO:0007669"/>
    <property type="project" value="InterPro"/>
</dbReference>
<dbReference type="GO" id="GO:0006508">
    <property type="term" value="P:proteolysis"/>
    <property type="evidence" value="ECO:0007669"/>
    <property type="project" value="InterPro"/>
</dbReference>
<dbReference type="InterPro" id="IPR001461">
    <property type="entry name" value="Aspartic_peptidase_A1"/>
</dbReference>
<dbReference type="CDD" id="cd05471">
    <property type="entry name" value="pepsin_like"/>
    <property type="match status" value="1"/>
</dbReference>
<keyword evidence="7" id="KW-1185">Reference proteome</keyword>
<comment type="caution">
    <text evidence="6">The sequence shown here is derived from an EMBL/GenBank/DDBJ whole genome shotgun (WGS) entry which is preliminary data.</text>
</comment>
<protein>
    <recommendedName>
        <fullName evidence="5">Peptidase A1 domain-containing protein</fullName>
    </recommendedName>
</protein>
<evidence type="ECO:0000256" key="4">
    <source>
        <dbReference type="SAM" id="SignalP"/>
    </source>
</evidence>
<dbReference type="InterPro" id="IPR034164">
    <property type="entry name" value="Pepsin-like_dom"/>
</dbReference>
<organism evidence="6 7">
    <name type="scientific">Aspergillus ochraceoroseus</name>
    <dbReference type="NCBI Taxonomy" id="138278"/>
    <lineage>
        <taxon>Eukaryota</taxon>
        <taxon>Fungi</taxon>
        <taxon>Dikarya</taxon>
        <taxon>Ascomycota</taxon>
        <taxon>Pezizomycotina</taxon>
        <taxon>Eurotiomycetes</taxon>
        <taxon>Eurotiomycetidae</taxon>
        <taxon>Eurotiales</taxon>
        <taxon>Aspergillaceae</taxon>
        <taxon>Aspergillus</taxon>
        <taxon>Aspergillus subgen. Nidulantes</taxon>
    </lineage>
</organism>
<feature type="active site" evidence="3">
    <location>
        <position position="297"/>
    </location>
</feature>
<evidence type="ECO:0000313" key="6">
    <source>
        <dbReference type="EMBL" id="KKK18888.1"/>
    </source>
</evidence>
<sequence length="434" mass="46388">MMYPALYLAAGLSLASSVASSLAEPGLVRLQSRSIKRAALSELDSRSTKAHGVRVPLTDWIRQTDLQWYSTIEVGTPAQTFTVMYDTGSTALVLPQRNCTTCGKHTLFDPAESTSFSSSPGEDVVLDFSTGATTIPIAEAETANCTVVTDTVSLGGLKAPGQMFALCHQYPEAFEDVAMDGILGMGIAPQSDADIIPTFWSLYASGQLPEPVFSFYLLPGSVDGAELKLGGIDHSKYEGHLTYVDLNKNLSAVSSAFVMDLQEIHIDGKPALTRGNYTSGIVGGKPAKFRSGLAALDTGTSFLQTPDKQSAWDIYQQISPHIKQIDAAGAWGAPCDILDSVAPTLKLAIGDGDHRFQLTLPRHLFNLGEYPGLPGICQAAFSNPVEIIQDPSGDQPVWLLGSPVLKAYYTVWDGLNMKVGFAHAVKPARSVTGR</sequence>
<feature type="chain" id="PRO_5002528744" description="Peptidase A1 domain-containing protein" evidence="4">
    <location>
        <begin position="24"/>
        <end position="434"/>
    </location>
</feature>
<feature type="active site" evidence="3">
    <location>
        <position position="86"/>
    </location>
</feature>
<name>A0A0F8UH58_9EURO</name>
<dbReference type="PRINTS" id="PR00792">
    <property type="entry name" value="PEPSIN"/>
</dbReference>
<dbReference type="Pfam" id="PF00026">
    <property type="entry name" value="Asp"/>
    <property type="match status" value="1"/>
</dbReference>
<dbReference type="AlphaFoldDB" id="A0A0F8UH58"/>
<accession>A0A0F8UH58</accession>
<dbReference type="GO" id="GO:0000324">
    <property type="term" value="C:fungal-type vacuole"/>
    <property type="evidence" value="ECO:0007669"/>
    <property type="project" value="TreeGrafter"/>
</dbReference>
<gene>
    <name evidence="6" type="ORF">AOCH_001831</name>
</gene>
<proteinExistence type="inferred from homology"/>
<dbReference type="OrthoDB" id="771136at2759"/>
<evidence type="ECO:0000259" key="5">
    <source>
        <dbReference type="PROSITE" id="PS51767"/>
    </source>
</evidence>
<dbReference type="PANTHER" id="PTHR47966">
    <property type="entry name" value="BETA-SITE APP-CLEAVING ENZYME, ISOFORM A-RELATED"/>
    <property type="match status" value="1"/>
</dbReference>
<keyword evidence="4" id="KW-0732">Signal</keyword>
<dbReference type="Gene3D" id="2.40.70.10">
    <property type="entry name" value="Acid Proteases"/>
    <property type="match status" value="2"/>
</dbReference>
<evidence type="ECO:0000256" key="3">
    <source>
        <dbReference type="PIRSR" id="PIRSR601461-1"/>
    </source>
</evidence>
<dbReference type="SUPFAM" id="SSF50630">
    <property type="entry name" value="Acid proteases"/>
    <property type="match status" value="1"/>
</dbReference>
<evidence type="ECO:0000256" key="2">
    <source>
        <dbReference type="ARBA" id="ARBA00022801"/>
    </source>
</evidence>
<evidence type="ECO:0000313" key="7">
    <source>
        <dbReference type="Proteomes" id="UP000034947"/>
    </source>
</evidence>
<keyword evidence="2" id="KW-0378">Hydrolase</keyword>
<evidence type="ECO:0000256" key="1">
    <source>
        <dbReference type="ARBA" id="ARBA00007447"/>
    </source>
</evidence>